<keyword evidence="1" id="KW-0812">Transmembrane</keyword>
<accession>A0A9X3XM37</accession>
<dbReference type="EMBL" id="JAMRYU010000007">
    <property type="protein sequence ID" value="MDC4240139.1"/>
    <property type="molecule type" value="Genomic_DNA"/>
</dbReference>
<feature type="transmembrane region" description="Helical" evidence="1">
    <location>
        <begin position="12"/>
        <end position="32"/>
    </location>
</feature>
<evidence type="ECO:0000313" key="2">
    <source>
        <dbReference type="EMBL" id="MDC4240139.1"/>
    </source>
</evidence>
<sequence>MITEVFKSNKKIKRHIIASFIIILFFVFLYFFNGIEKVKLINCADKSYEKAIVVEIVEDNIQEDGHRSK</sequence>
<gene>
    <name evidence="2" type="ORF">NE398_08175</name>
</gene>
<evidence type="ECO:0000313" key="3">
    <source>
        <dbReference type="Proteomes" id="UP001141183"/>
    </source>
</evidence>
<comment type="caution">
    <text evidence="2">The sequence shown here is derived from an EMBL/GenBank/DDBJ whole genome shotgun (WGS) entry which is preliminary data.</text>
</comment>
<name>A0A9X3XM37_9CLOT</name>
<evidence type="ECO:0000256" key="1">
    <source>
        <dbReference type="SAM" id="Phobius"/>
    </source>
</evidence>
<protein>
    <submittedName>
        <fullName evidence="2">Uncharacterized protein</fullName>
    </submittedName>
</protein>
<dbReference type="RefSeq" id="WP_035285458.1">
    <property type="nucleotide sequence ID" value="NZ_CABKOG010000003.1"/>
</dbReference>
<dbReference type="Proteomes" id="UP001141183">
    <property type="component" value="Unassembled WGS sequence"/>
</dbReference>
<keyword evidence="1" id="KW-0472">Membrane</keyword>
<proteinExistence type="predicted"/>
<dbReference type="AlphaFoldDB" id="A0A9X3XM37"/>
<reference evidence="2" key="1">
    <citation type="submission" date="2022-05" db="EMBL/GenBank/DDBJ databases">
        <title>Draft genome sequence of Clostridium tertium strain CP3 isolated from Peru.</title>
        <authorList>
            <person name="Hurtado R."/>
            <person name="Lima L."/>
            <person name="Sousa T."/>
            <person name="Jaiswal A.K."/>
            <person name="Tiwari S."/>
            <person name="Maturrano L."/>
            <person name="Brenig B."/>
            <person name="Azevedo V."/>
        </authorList>
    </citation>
    <scope>NUCLEOTIDE SEQUENCE</scope>
    <source>
        <strain evidence="2">CP3</strain>
    </source>
</reference>
<keyword evidence="1" id="KW-1133">Transmembrane helix</keyword>
<keyword evidence="3" id="KW-1185">Reference proteome</keyword>
<organism evidence="2 3">
    <name type="scientific">Clostridium tertium</name>
    <dbReference type="NCBI Taxonomy" id="1559"/>
    <lineage>
        <taxon>Bacteria</taxon>
        <taxon>Bacillati</taxon>
        <taxon>Bacillota</taxon>
        <taxon>Clostridia</taxon>
        <taxon>Eubacteriales</taxon>
        <taxon>Clostridiaceae</taxon>
        <taxon>Clostridium</taxon>
    </lineage>
</organism>